<gene>
    <name evidence="1" type="ORF">K3G42_016443</name>
</gene>
<sequence length="80" mass="8252">MSSLATGIHLMKVKDRPEAEGALVTLFGTGGSCPNTTAPYGISTYVVIKLGRNDLPESTSGCELLHAMLAGLGEVPPHTA</sequence>
<dbReference type="EMBL" id="CM037625">
    <property type="protein sequence ID" value="KAH7998413.1"/>
    <property type="molecule type" value="Genomic_DNA"/>
</dbReference>
<proteinExistence type="predicted"/>
<accession>A0ACB8F142</accession>
<reference evidence="1" key="1">
    <citation type="submission" date="2021-08" db="EMBL/GenBank/DDBJ databases">
        <title>The first chromosome-level gecko genome reveals the dynamic sex chromosomes of Neotropical dwarf geckos (Sphaerodactylidae: Sphaerodactylus).</title>
        <authorList>
            <person name="Pinto B.J."/>
            <person name="Keating S.E."/>
            <person name="Gamble T."/>
        </authorList>
    </citation>
    <scope>NUCLEOTIDE SEQUENCE</scope>
    <source>
        <strain evidence="1">TG3544</strain>
    </source>
</reference>
<keyword evidence="2" id="KW-1185">Reference proteome</keyword>
<protein>
    <submittedName>
        <fullName evidence="1">Uncharacterized protein</fullName>
    </submittedName>
</protein>
<name>A0ACB8F142_9SAUR</name>
<comment type="caution">
    <text evidence="1">The sequence shown here is derived from an EMBL/GenBank/DDBJ whole genome shotgun (WGS) entry which is preliminary data.</text>
</comment>
<evidence type="ECO:0000313" key="2">
    <source>
        <dbReference type="Proteomes" id="UP000827872"/>
    </source>
</evidence>
<dbReference type="Proteomes" id="UP000827872">
    <property type="component" value="Linkage Group LG12"/>
</dbReference>
<evidence type="ECO:0000313" key="1">
    <source>
        <dbReference type="EMBL" id="KAH7998413.1"/>
    </source>
</evidence>
<organism evidence="1 2">
    <name type="scientific">Sphaerodactylus townsendi</name>
    <dbReference type="NCBI Taxonomy" id="933632"/>
    <lineage>
        <taxon>Eukaryota</taxon>
        <taxon>Metazoa</taxon>
        <taxon>Chordata</taxon>
        <taxon>Craniata</taxon>
        <taxon>Vertebrata</taxon>
        <taxon>Euteleostomi</taxon>
        <taxon>Lepidosauria</taxon>
        <taxon>Squamata</taxon>
        <taxon>Bifurcata</taxon>
        <taxon>Gekkota</taxon>
        <taxon>Sphaerodactylidae</taxon>
        <taxon>Sphaerodactylus</taxon>
    </lineage>
</organism>